<feature type="region of interest" description="Disordered" evidence="1">
    <location>
        <begin position="60"/>
        <end position="124"/>
    </location>
</feature>
<proteinExistence type="predicted"/>
<protein>
    <submittedName>
        <fullName evidence="2">Uncharacterized protein</fullName>
    </submittedName>
</protein>
<dbReference type="AlphaFoldDB" id="A0A2H3DVG6"/>
<gene>
    <name evidence="2" type="ORF">ARMGADRAFT_1081051</name>
</gene>
<dbReference type="Proteomes" id="UP000217790">
    <property type="component" value="Unassembled WGS sequence"/>
</dbReference>
<evidence type="ECO:0000313" key="3">
    <source>
        <dbReference type="Proteomes" id="UP000217790"/>
    </source>
</evidence>
<feature type="compositionally biased region" description="Basic and acidic residues" evidence="1">
    <location>
        <begin position="60"/>
        <end position="93"/>
    </location>
</feature>
<evidence type="ECO:0000256" key="1">
    <source>
        <dbReference type="SAM" id="MobiDB-lite"/>
    </source>
</evidence>
<dbReference type="EMBL" id="KZ293659">
    <property type="protein sequence ID" value="PBK92273.1"/>
    <property type="molecule type" value="Genomic_DNA"/>
</dbReference>
<keyword evidence="3" id="KW-1185">Reference proteome</keyword>
<evidence type="ECO:0000313" key="2">
    <source>
        <dbReference type="EMBL" id="PBK92273.1"/>
    </source>
</evidence>
<dbReference type="InParanoid" id="A0A2H3DVG6"/>
<organism evidence="2 3">
    <name type="scientific">Armillaria gallica</name>
    <name type="common">Bulbous honey fungus</name>
    <name type="synonym">Armillaria bulbosa</name>
    <dbReference type="NCBI Taxonomy" id="47427"/>
    <lineage>
        <taxon>Eukaryota</taxon>
        <taxon>Fungi</taxon>
        <taxon>Dikarya</taxon>
        <taxon>Basidiomycota</taxon>
        <taxon>Agaricomycotina</taxon>
        <taxon>Agaricomycetes</taxon>
        <taxon>Agaricomycetidae</taxon>
        <taxon>Agaricales</taxon>
        <taxon>Marasmiineae</taxon>
        <taxon>Physalacriaceae</taxon>
        <taxon>Armillaria</taxon>
    </lineage>
</organism>
<sequence>MHYLQYDKNVVQHYRVEIRGWPRDIPFTTPSAIKSIVVLQTLHDAIIDGSCRWVSLTADEAKQRDKEQQAAGKEPKKCKTRSDKGKTRSDKDKHAKKQRKSSRLAQLPPTFISNEFVDDDDDDD</sequence>
<dbReference type="STRING" id="47427.A0A2H3DVG6"/>
<reference evidence="3" key="1">
    <citation type="journal article" date="2017" name="Nat. Ecol. Evol.">
        <title>Genome expansion and lineage-specific genetic innovations in the forest pathogenic fungi Armillaria.</title>
        <authorList>
            <person name="Sipos G."/>
            <person name="Prasanna A.N."/>
            <person name="Walter M.C."/>
            <person name="O'Connor E."/>
            <person name="Balint B."/>
            <person name="Krizsan K."/>
            <person name="Kiss B."/>
            <person name="Hess J."/>
            <person name="Varga T."/>
            <person name="Slot J."/>
            <person name="Riley R."/>
            <person name="Boka B."/>
            <person name="Rigling D."/>
            <person name="Barry K."/>
            <person name="Lee J."/>
            <person name="Mihaltcheva S."/>
            <person name="LaButti K."/>
            <person name="Lipzen A."/>
            <person name="Waldron R."/>
            <person name="Moloney N.M."/>
            <person name="Sperisen C."/>
            <person name="Kredics L."/>
            <person name="Vagvoelgyi C."/>
            <person name="Patrignani A."/>
            <person name="Fitzpatrick D."/>
            <person name="Nagy I."/>
            <person name="Doyle S."/>
            <person name="Anderson J.B."/>
            <person name="Grigoriev I.V."/>
            <person name="Gueldener U."/>
            <person name="Muensterkoetter M."/>
            <person name="Nagy L.G."/>
        </authorList>
    </citation>
    <scope>NUCLEOTIDE SEQUENCE [LARGE SCALE GENOMIC DNA]</scope>
    <source>
        <strain evidence="3">Ar21-2</strain>
    </source>
</reference>
<name>A0A2H3DVG6_ARMGA</name>
<accession>A0A2H3DVG6</accession>
<dbReference type="OrthoDB" id="3253416at2759"/>